<gene>
    <name evidence="1" type="ORF">LGQ90_03610</name>
</gene>
<evidence type="ECO:0000313" key="2">
    <source>
        <dbReference type="Proteomes" id="UP001139414"/>
    </source>
</evidence>
<protein>
    <submittedName>
        <fullName evidence="1">Uncharacterized protein</fullName>
    </submittedName>
</protein>
<organism evidence="1 2">
    <name type="scientific">Christiangramia sediminis</name>
    <dbReference type="NCBI Taxonomy" id="2881336"/>
    <lineage>
        <taxon>Bacteria</taxon>
        <taxon>Pseudomonadati</taxon>
        <taxon>Bacteroidota</taxon>
        <taxon>Flavobacteriia</taxon>
        <taxon>Flavobacteriales</taxon>
        <taxon>Flavobacteriaceae</taxon>
        <taxon>Christiangramia</taxon>
    </lineage>
</organism>
<evidence type="ECO:0000313" key="1">
    <source>
        <dbReference type="EMBL" id="MCB7480341.1"/>
    </source>
</evidence>
<comment type="caution">
    <text evidence="1">The sequence shown here is derived from an EMBL/GenBank/DDBJ whole genome shotgun (WGS) entry which is preliminary data.</text>
</comment>
<name>A0A9X1LH85_9FLAO</name>
<reference evidence="1" key="1">
    <citation type="submission" date="2021-10" db="EMBL/GenBank/DDBJ databases">
        <title>Gramella sp. ASW11-100T, isolated from marine sediment.</title>
        <authorList>
            <person name="Xia C."/>
        </authorList>
    </citation>
    <scope>NUCLEOTIDE SEQUENCE</scope>
    <source>
        <strain evidence="1">ASW11-100</strain>
    </source>
</reference>
<dbReference type="RefSeq" id="WP_229338194.1">
    <property type="nucleotide sequence ID" value="NZ_JAJBZG010000001.1"/>
</dbReference>
<sequence length="53" mass="6408">MNLIKEKAKTNIPKRKHLNGVTQEMLKGLCFNCDHRKTCTWKENRKIYCEHFE</sequence>
<keyword evidence="2" id="KW-1185">Reference proteome</keyword>
<dbReference type="AlphaFoldDB" id="A0A9X1LH85"/>
<dbReference type="Proteomes" id="UP001139414">
    <property type="component" value="Unassembled WGS sequence"/>
</dbReference>
<dbReference type="EMBL" id="JAJBZG010000001">
    <property type="protein sequence ID" value="MCB7480341.1"/>
    <property type="molecule type" value="Genomic_DNA"/>
</dbReference>
<proteinExistence type="predicted"/>
<accession>A0A9X1LH85</accession>